<evidence type="ECO:0000313" key="6">
    <source>
        <dbReference type="Proteomes" id="UP000254849"/>
    </source>
</evidence>
<gene>
    <name evidence="3" type="ORF">AFK65_20275</name>
    <name evidence="4" type="ORF">NCTC9529_04158</name>
</gene>
<dbReference type="EMBL" id="CP012258">
    <property type="protein sequence ID" value="ALB57042.1"/>
    <property type="molecule type" value="Genomic_DNA"/>
</dbReference>
<dbReference type="PANTHER" id="PTHR34406">
    <property type="entry name" value="PROTEIN YCEI"/>
    <property type="match status" value="1"/>
</dbReference>
<evidence type="ECO:0000313" key="3">
    <source>
        <dbReference type="EMBL" id="ALB57042.1"/>
    </source>
</evidence>
<evidence type="ECO:0000313" key="5">
    <source>
        <dbReference type="Proteomes" id="UP000061974"/>
    </source>
</evidence>
<keyword evidence="6" id="KW-1185">Reference proteome</keyword>
<accession>A0AAC8VU29</accession>
<dbReference type="InterPro" id="IPR007372">
    <property type="entry name" value="Lipid/polyisoprenoid-bd_YceI"/>
</dbReference>
<dbReference type="KEGG" id="cui:AFK65_20275"/>
<feature type="chain" id="PRO_5041999504" evidence="1">
    <location>
        <begin position="22"/>
        <end position="188"/>
    </location>
</feature>
<dbReference type="RefSeq" id="WP_007705932.1">
    <property type="nucleotide sequence ID" value="NZ_AJKW01000027.1"/>
</dbReference>
<keyword evidence="3" id="KW-0614">Plasmid</keyword>
<dbReference type="AlphaFoldDB" id="A0AAC8VU29"/>
<proteinExistence type="predicted"/>
<dbReference type="Gene3D" id="2.40.128.110">
    <property type="entry name" value="Lipid/polyisoprenoid-binding, YceI-like"/>
    <property type="match status" value="1"/>
</dbReference>
<dbReference type="SUPFAM" id="SSF101874">
    <property type="entry name" value="YceI-like"/>
    <property type="match status" value="1"/>
</dbReference>
<dbReference type="SMART" id="SM00867">
    <property type="entry name" value="YceI"/>
    <property type="match status" value="1"/>
</dbReference>
<reference evidence="4 6" key="4">
    <citation type="submission" date="2018-06" db="EMBL/GenBank/DDBJ databases">
        <authorList>
            <consortium name="Pathogen Informatics"/>
            <person name="Doyle S."/>
        </authorList>
    </citation>
    <scope>NUCLEOTIDE SEQUENCE [LARGE SCALE GENOMIC DNA]</scope>
    <source>
        <strain evidence="6">NCTC 9529</strain>
        <strain evidence="4">NCTC9529</strain>
    </source>
</reference>
<dbReference type="Pfam" id="PF04264">
    <property type="entry name" value="YceI"/>
    <property type="match status" value="1"/>
</dbReference>
<feature type="signal peptide" evidence="1">
    <location>
        <begin position="1"/>
        <end position="21"/>
    </location>
</feature>
<geneLocation type="plasmid" evidence="3 5">
    <name>pCUNV1</name>
</geneLocation>
<dbReference type="InterPro" id="IPR036761">
    <property type="entry name" value="TTHA0802/YceI-like_sf"/>
</dbReference>
<evidence type="ECO:0000256" key="1">
    <source>
        <dbReference type="SAM" id="SignalP"/>
    </source>
</evidence>
<organism evidence="3 5">
    <name type="scientific">Cronobacter universalis NCTC 9529</name>
    <dbReference type="NCBI Taxonomy" id="1074000"/>
    <lineage>
        <taxon>Bacteria</taxon>
        <taxon>Pseudomonadati</taxon>
        <taxon>Pseudomonadota</taxon>
        <taxon>Gammaproteobacteria</taxon>
        <taxon>Enterobacterales</taxon>
        <taxon>Enterobacteriaceae</taxon>
        <taxon>Cronobacter</taxon>
    </lineage>
</organism>
<sequence>MNLPACAVILLAAFFSAFISAAPVSYVILPSHTVVALSWRAFGGLSQAQIRGATGDVTLDNDNQHNSRVNVVIPLASLNASNDLLTYQMKSPLFFDAARYRVISFVSDRVTAAGNGRLQVSGTLVVKGIRRPVVLEVTGGQNRFLHPAASPLSLRATTAISRSAFGMGGFSSFVDDRVQIDILIAAKS</sequence>
<reference evidence="3 5" key="3">
    <citation type="journal article" date="2016" name="Genome Announc.">
        <title>Fully Closed Genome Sequences of Five Type Strains of the Genus Cronobacter and One Cronobacter sakazakii Strain.</title>
        <authorList>
            <person name="Moine D."/>
            <person name="Kassam M."/>
            <person name="Baert L."/>
            <person name="Tang Y."/>
            <person name="Barretto C."/>
            <person name="Ngom Bru C."/>
            <person name="Klijn A."/>
            <person name="Descombes P."/>
        </authorList>
    </citation>
    <scope>NUCLEOTIDE SEQUENCE [LARGE SCALE GENOMIC DNA]</scope>
    <source>
        <strain evidence="3 5">NCTC 9529</strain>
    </source>
</reference>
<dbReference type="Proteomes" id="UP000061974">
    <property type="component" value="Plasmid pCUNV1"/>
</dbReference>
<reference evidence="5" key="2">
    <citation type="submission" date="2015-09" db="EMBL/GenBank/DDBJ databases">
        <title>Cronobacter genome sequencing and assembly.</title>
        <authorList>
            <person name="Descombes P."/>
            <person name="Baert L."/>
            <person name="Ngom-Bru C."/>
            <person name="Barretto C."/>
        </authorList>
    </citation>
    <scope>NUCLEOTIDE SEQUENCE [LARGE SCALE GENOMIC DNA]</scope>
    <source>
        <strain evidence="5">NCTC 9529</strain>
        <plasmid evidence="5">pCUNV1</plasmid>
    </source>
</reference>
<dbReference type="PANTHER" id="PTHR34406:SF1">
    <property type="entry name" value="PROTEIN YCEI"/>
    <property type="match status" value="1"/>
</dbReference>
<feature type="domain" description="Lipid/polyisoprenoid-binding YceI-like" evidence="2">
    <location>
        <begin position="25"/>
        <end position="187"/>
    </location>
</feature>
<evidence type="ECO:0000259" key="2">
    <source>
        <dbReference type="SMART" id="SM00867"/>
    </source>
</evidence>
<reference evidence="5" key="1">
    <citation type="submission" date="2015-07" db="EMBL/GenBank/DDBJ databases">
        <authorList>
            <person name="Moine D."/>
            <person name="Kassam M."/>
        </authorList>
    </citation>
    <scope>NUCLEOTIDE SEQUENCE [LARGE SCALE GENOMIC DNA]</scope>
    <source>
        <strain evidence="5">NCTC 9529</strain>
        <plasmid evidence="5">pCUNV1</plasmid>
    </source>
</reference>
<evidence type="ECO:0000313" key="4">
    <source>
        <dbReference type="EMBL" id="STE84828.1"/>
    </source>
</evidence>
<dbReference type="EMBL" id="UFYH01000002">
    <property type="protein sequence ID" value="STE84828.1"/>
    <property type="molecule type" value="Genomic_DNA"/>
</dbReference>
<keyword evidence="1" id="KW-0732">Signal</keyword>
<protein>
    <submittedName>
        <fullName evidence="4">Uncharacterized conserved protein</fullName>
    </submittedName>
</protein>
<dbReference type="Proteomes" id="UP000254849">
    <property type="component" value="Unassembled WGS sequence"/>
</dbReference>
<name>A0AAC8VU29_9ENTR</name>